<dbReference type="AlphaFoldDB" id="T1HR88"/>
<evidence type="ECO:0000256" key="1">
    <source>
        <dbReference type="ARBA" id="ARBA00022942"/>
    </source>
</evidence>
<dbReference type="VEuPathDB" id="VectorBase:RPRC006558"/>
<dbReference type="GO" id="GO:0051603">
    <property type="term" value="P:proteolysis involved in protein catabolic process"/>
    <property type="evidence" value="ECO:0007669"/>
    <property type="project" value="InterPro"/>
</dbReference>
<proteinExistence type="predicted"/>
<dbReference type="InterPro" id="IPR001353">
    <property type="entry name" value="Proteasome_sua/b"/>
</dbReference>
<dbReference type="STRING" id="13249.T1HR88"/>
<accession>T1HR88</accession>
<dbReference type="InParanoid" id="T1HR88"/>
<dbReference type="PANTHER" id="PTHR11599">
    <property type="entry name" value="PROTEASOME SUBUNIT ALPHA/BETA"/>
    <property type="match status" value="1"/>
</dbReference>
<evidence type="ECO:0000313" key="3">
    <source>
        <dbReference type="Proteomes" id="UP000015103"/>
    </source>
</evidence>
<name>T1HR88_RHOPR</name>
<dbReference type="HOGENOM" id="CLU_2515440_0_0_1"/>
<dbReference type="SUPFAM" id="SSF56235">
    <property type="entry name" value="N-terminal nucleophile aminohydrolases (Ntn hydrolases)"/>
    <property type="match status" value="1"/>
</dbReference>
<reference evidence="2" key="1">
    <citation type="submission" date="2015-05" db="UniProtKB">
        <authorList>
            <consortium name="EnsemblMetazoa"/>
        </authorList>
    </citation>
    <scope>IDENTIFICATION</scope>
</reference>
<dbReference type="InterPro" id="IPR029055">
    <property type="entry name" value="Ntn_hydrolases_N"/>
</dbReference>
<evidence type="ECO:0000313" key="2">
    <source>
        <dbReference type="EnsemblMetazoa" id="RPRC006558-PA"/>
    </source>
</evidence>
<keyword evidence="1" id="KW-0647">Proteasome</keyword>
<dbReference type="GO" id="GO:0005839">
    <property type="term" value="C:proteasome core complex"/>
    <property type="evidence" value="ECO:0007669"/>
    <property type="project" value="InterPro"/>
</dbReference>
<dbReference type="EnsemblMetazoa" id="RPRC006558-RA">
    <property type="protein sequence ID" value="RPRC006558-PA"/>
    <property type="gene ID" value="RPRC006558"/>
</dbReference>
<keyword evidence="3" id="KW-1185">Reference proteome</keyword>
<dbReference type="InterPro" id="IPR050115">
    <property type="entry name" value="Proteasome_alpha"/>
</dbReference>
<sequence>MAVVVQEHIQSGGFLPFGVTLLFSGWYDCKQTLFQCDPSVAYYAWKAIAIGKNYSNETTFLEISQEYIVHIRSASYGGWRSVKNV</sequence>
<dbReference type="Gene3D" id="3.60.20.10">
    <property type="entry name" value="Glutamine Phosphoribosylpyrophosphate, subunit 1, domain 1"/>
    <property type="match status" value="1"/>
</dbReference>
<dbReference type="Proteomes" id="UP000015103">
    <property type="component" value="Unassembled WGS sequence"/>
</dbReference>
<organism evidence="2 3">
    <name type="scientific">Rhodnius prolixus</name>
    <name type="common">Triatomid bug</name>
    <dbReference type="NCBI Taxonomy" id="13249"/>
    <lineage>
        <taxon>Eukaryota</taxon>
        <taxon>Metazoa</taxon>
        <taxon>Ecdysozoa</taxon>
        <taxon>Arthropoda</taxon>
        <taxon>Hexapoda</taxon>
        <taxon>Insecta</taxon>
        <taxon>Pterygota</taxon>
        <taxon>Neoptera</taxon>
        <taxon>Paraneoptera</taxon>
        <taxon>Hemiptera</taxon>
        <taxon>Heteroptera</taxon>
        <taxon>Panheteroptera</taxon>
        <taxon>Cimicomorpha</taxon>
        <taxon>Reduviidae</taxon>
        <taxon>Triatominae</taxon>
        <taxon>Rhodnius</taxon>
    </lineage>
</organism>
<dbReference type="Pfam" id="PF00227">
    <property type="entry name" value="Proteasome"/>
    <property type="match status" value="1"/>
</dbReference>
<protein>
    <submittedName>
        <fullName evidence="2">Uncharacterized protein</fullName>
    </submittedName>
</protein>
<dbReference type="EMBL" id="ACPB03022349">
    <property type="status" value="NOT_ANNOTATED_CDS"/>
    <property type="molecule type" value="Genomic_DNA"/>
</dbReference>
<dbReference type="eggNOG" id="KOG0181">
    <property type="taxonomic scope" value="Eukaryota"/>
</dbReference>